<dbReference type="SUPFAM" id="SSF54427">
    <property type="entry name" value="NTF2-like"/>
    <property type="match status" value="1"/>
</dbReference>
<accession>A0A246IX76</accession>
<dbReference type="Pfam" id="PF13577">
    <property type="entry name" value="SnoaL_4"/>
    <property type="match status" value="1"/>
</dbReference>
<dbReference type="InterPro" id="IPR011944">
    <property type="entry name" value="Steroid_delta5-4_isomerase"/>
</dbReference>
<evidence type="ECO:0000313" key="3">
    <source>
        <dbReference type="EMBL" id="OWQ84776.1"/>
    </source>
</evidence>
<dbReference type="NCBIfam" id="TIGR02246">
    <property type="entry name" value="SgcJ/EcaC family oxidoreductase"/>
    <property type="match status" value="1"/>
</dbReference>
<evidence type="ECO:0000259" key="2">
    <source>
        <dbReference type="Pfam" id="PF13577"/>
    </source>
</evidence>
<dbReference type="Proteomes" id="UP000197468">
    <property type="component" value="Unassembled WGS sequence"/>
</dbReference>
<reference evidence="3 4" key="1">
    <citation type="journal article" date="2008" name="Int. J. Syst. Evol. Microbiol.">
        <title>Description of Roseateles aquatilis sp. nov. and Roseateles terrae sp. nov., in the class Betaproteobacteria, and emended description of the genus Roseateles.</title>
        <authorList>
            <person name="Gomila M."/>
            <person name="Bowien B."/>
            <person name="Falsen E."/>
            <person name="Moore E.R."/>
            <person name="Lalucat J."/>
        </authorList>
    </citation>
    <scope>NUCLEOTIDE SEQUENCE [LARGE SCALE GENOMIC DNA]</scope>
    <source>
        <strain evidence="3 4">CCUG 48205</strain>
    </source>
</reference>
<sequence>MQGKTSCTFPIVPTEQVMIRSMGLSALLVTCTLVARAAPPTPELTAQAFVDAWNSHDAQNFEGLFTEDAWWVPVVESRLSGRAQIVADLKQAHAIWAGRTTMASSDVVVSPLSDSAAAVLFKAGFLGQDGKRMEPPNVLLLAVVKTPDGWRIKAGQLSKPGATAMPAK</sequence>
<proteinExistence type="predicted"/>
<name>A0A246IX76_9BURK</name>
<evidence type="ECO:0000313" key="4">
    <source>
        <dbReference type="Proteomes" id="UP000197468"/>
    </source>
</evidence>
<evidence type="ECO:0000256" key="1">
    <source>
        <dbReference type="SAM" id="SignalP"/>
    </source>
</evidence>
<feature type="signal peptide" evidence="1">
    <location>
        <begin position="1"/>
        <end position="37"/>
    </location>
</feature>
<feature type="domain" description="SnoaL-like" evidence="2">
    <location>
        <begin position="52"/>
        <end position="153"/>
    </location>
</feature>
<dbReference type="Gene3D" id="3.10.450.50">
    <property type="match status" value="1"/>
</dbReference>
<dbReference type="EMBL" id="NIOF01000015">
    <property type="protein sequence ID" value="OWQ84776.1"/>
    <property type="molecule type" value="Genomic_DNA"/>
</dbReference>
<dbReference type="AlphaFoldDB" id="A0A246IX76"/>
<dbReference type="CDD" id="cd00531">
    <property type="entry name" value="NTF2_like"/>
    <property type="match status" value="1"/>
</dbReference>
<dbReference type="InterPro" id="IPR037401">
    <property type="entry name" value="SnoaL-like"/>
</dbReference>
<feature type="chain" id="PRO_5012354314" description="SnoaL-like domain-containing protein" evidence="1">
    <location>
        <begin position="38"/>
        <end position="168"/>
    </location>
</feature>
<keyword evidence="1" id="KW-0732">Signal</keyword>
<comment type="caution">
    <text evidence="3">The sequence shown here is derived from an EMBL/GenBank/DDBJ whole genome shotgun (WGS) entry which is preliminary data.</text>
</comment>
<gene>
    <name evidence="3" type="ORF">CDN99_23900</name>
</gene>
<organism evidence="3 4">
    <name type="scientific">Roseateles aquatilis</name>
    <dbReference type="NCBI Taxonomy" id="431061"/>
    <lineage>
        <taxon>Bacteria</taxon>
        <taxon>Pseudomonadati</taxon>
        <taxon>Pseudomonadota</taxon>
        <taxon>Betaproteobacteria</taxon>
        <taxon>Burkholderiales</taxon>
        <taxon>Sphaerotilaceae</taxon>
        <taxon>Roseateles</taxon>
    </lineage>
</organism>
<protein>
    <recommendedName>
        <fullName evidence="2">SnoaL-like domain-containing protein</fullName>
    </recommendedName>
</protein>
<keyword evidence="4" id="KW-1185">Reference proteome</keyword>
<dbReference type="InterPro" id="IPR032710">
    <property type="entry name" value="NTF2-like_dom_sf"/>
</dbReference>